<evidence type="ECO:0000313" key="7">
    <source>
        <dbReference type="Proteomes" id="UP000284842"/>
    </source>
</evidence>
<evidence type="ECO:0000313" key="6">
    <source>
        <dbReference type="EMBL" id="PPQ70231.1"/>
    </source>
</evidence>
<protein>
    <submittedName>
        <fullName evidence="6">Uncharacterized protein</fullName>
    </submittedName>
</protein>
<dbReference type="SUPFAM" id="SSF46785">
    <property type="entry name" value="Winged helix' DNA-binding domain"/>
    <property type="match status" value="1"/>
</dbReference>
<keyword evidence="7" id="KW-1185">Reference proteome</keyword>
<dbReference type="AlphaFoldDB" id="A0A409VVE6"/>
<dbReference type="InParanoid" id="A0A409VVE6"/>
<dbReference type="GO" id="GO:0032259">
    <property type="term" value="P:methylation"/>
    <property type="evidence" value="ECO:0007669"/>
    <property type="project" value="UniProtKB-KW"/>
</dbReference>
<dbReference type="InterPro" id="IPR029063">
    <property type="entry name" value="SAM-dependent_MTases_sf"/>
</dbReference>
<evidence type="ECO:0000259" key="4">
    <source>
        <dbReference type="Pfam" id="PF00891"/>
    </source>
</evidence>
<proteinExistence type="predicted"/>
<dbReference type="InterPro" id="IPR001077">
    <property type="entry name" value="COMT_C"/>
</dbReference>
<dbReference type="Pfam" id="PF00891">
    <property type="entry name" value="Methyltransf_2"/>
    <property type="match status" value="1"/>
</dbReference>
<dbReference type="PROSITE" id="PS51683">
    <property type="entry name" value="SAM_OMT_II"/>
    <property type="match status" value="1"/>
</dbReference>
<keyword evidence="1" id="KW-0489">Methyltransferase</keyword>
<feature type="domain" description="O-methyltransferase dimerisation" evidence="5">
    <location>
        <begin position="82"/>
        <end position="155"/>
    </location>
</feature>
<accession>A0A409VVE6</accession>
<dbReference type="InterPro" id="IPR012967">
    <property type="entry name" value="COMT_dimerisation"/>
</dbReference>
<dbReference type="Gene3D" id="3.40.50.150">
    <property type="entry name" value="Vaccinia Virus protein VP39"/>
    <property type="match status" value="1"/>
</dbReference>
<evidence type="ECO:0000256" key="1">
    <source>
        <dbReference type="ARBA" id="ARBA00022603"/>
    </source>
</evidence>
<organism evidence="6 7">
    <name type="scientific">Panaeolus cyanescens</name>
    <dbReference type="NCBI Taxonomy" id="181874"/>
    <lineage>
        <taxon>Eukaryota</taxon>
        <taxon>Fungi</taxon>
        <taxon>Dikarya</taxon>
        <taxon>Basidiomycota</taxon>
        <taxon>Agaricomycotina</taxon>
        <taxon>Agaricomycetes</taxon>
        <taxon>Agaricomycetidae</taxon>
        <taxon>Agaricales</taxon>
        <taxon>Agaricineae</taxon>
        <taxon>Galeropsidaceae</taxon>
        <taxon>Panaeolus</taxon>
    </lineage>
</organism>
<dbReference type="GO" id="GO:0046983">
    <property type="term" value="F:protein dimerization activity"/>
    <property type="evidence" value="ECO:0007669"/>
    <property type="project" value="InterPro"/>
</dbReference>
<evidence type="ECO:0000256" key="2">
    <source>
        <dbReference type="ARBA" id="ARBA00022679"/>
    </source>
</evidence>
<dbReference type="InterPro" id="IPR036388">
    <property type="entry name" value="WH-like_DNA-bd_sf"/>
</dbReference>
<dbReference type="Proteomes" id="UP000284842">
    <property type="component" value="Unassembled WGS sequence"/>
</dbReference>
<dbReference type="Gene3D" id="1.10.10.10">
    <property type="entry name" value="Winged helix-like DNA-binding domain superfamily/Winged helix DNA-binding domain"/>
    <property type="match status" value="1"/>
</dbReference>
<dbReference type="Pfam" id="PF08100">
    <property type="entry name" value="Dimerisation"/>
    <property type="match status" value="1"/>
</dbReference>
<dbReference type="InterPro" id="IPR016461">
    <property type="entry name" value="COMT-like"/>
</dbReference>
<reference evidence="6 7" key="1">
    <citation type="journal article" date="2018" name="Evol. Lett.">
        <title>Horizontal gene cluster transfer increased hallucinogenic mushroom diversity.</title>
        <authorList>
            <person name="Reynolds H.T."/>
            <person name="Vijayakumar V."/>
            <person name="Gluck-Thaler E."/>
            <person name="Korotkin H.B."/>
            <person name="Matheny P.B."/>
            <person name="Slot J.C."/>
        </authorList>
    </citation>
    <scope>NUCLEOTIDE SEQUENCE [LARGE SCALE GENOMIC DNA]</scope>
    <source>
        <strain evidence="6 7">2629</strain>
    </source>
</reference>
<dbReference type="STRING" id="181874.A0A409VVE6"/>
<dbReference type="GO" id="GO:0008171">
    <property type="term" value="F:O-methyltransferase activity"/>
    <property type="evidence" value="ECO:0007669"/>
    <property type="project" value="InterPro"/>
</dbReference>
<gene>
    <name evidence="6" type="ORF">CVT24_013089</name>
</gene>
<dbReference type="EMBL" id="NHTK01005961">
    <property type="protein sequence ID" value="PPQ70231.1"/>
    <property type="molecule type" value="Genomic_DNA"/>
</dbReference>
<comment type="caution">
    <text evidence="6">The sequence shown here is derived from an EMBL/GenBank/DDBJ whole genome shotgun (WGS) entry which is preliminary data.</text>
</comment>
<dbReference type="PANTHER" id="PTHR43712:SF2">
    <property type="entry name" value="O-METHYLTRANSFERASE CICE"/>
    <property type="match status" value="1"/>
</dbReference>
<name>A0A409VVE6_9AGAR</name>
<dbReference type="SUPFAM" id="SSF53335">
    <property type="entry name" value="S-adenosyl-L-methionine-dependent methyltransferases"/>
    <property type="match status" value="1"/>
</dbReference>
<dbReference type="InterPro" id="IPR036390">
    <property type="entry name" value="WH_DNA-bd_sf"/>
</dbReference>
<keyword evidence="3" id="KW-0949">S-adenosyl-L-methionine</keyword>
<sequence>MAKGTISALVELIAQASKIVEAAYESAEKPWVPDLDDVEPHPLDEHVWSKELKTAVQTIEGACAQLCATIAKPSYTLAHKNLGFIEPVCINVALTYKIPDLLMKKPEGMHITEIGEKTGLEPSKVGRVLRLLATKHVFREVSENVFANNRLSVLLNSQNPLYSLGLHATDHVQKSANSLTDVLGDKEWGHSFSPKHTAFNRYSQFPGSLFEYFEGGTPKGSEVGARFGRGMVAWAQAFDSEAVIDQFPWMEIGERATVCDVGGGVGNMLIALAKRYPKLRLTLQDLPERTLQARMEVWPVKCPEAIAEKRIEFQPIDFLKEAPVPGCQIYYLKNIIHDWPDSEAITILSNVRKAMHPSSRALLHEFILQSTNRLPASEAKYEQAPEPLLPNYGLGRITQYYVDLNMMVQVNSEERRLSEYIKLGEAAGLQFEKLWDFGTTGLVEYRLNNAGANL</sequence>
<evidence type="ECO:0000259" key="5">
    <source>
        <dbReference type="Pfam" id="PF08100"/>
    </source>
</evidence>
<evidence type="ECO:0000256" key="3">
    <source>
        <dbReference type="ARBA" id="ARBA00022691"/>
    </source>
</evidence>
<dbReference type="OrthoDB" id="1606438at2759"/>
<dbReference type="PANTHER" id="PTHR43712">
    <property type="entry name" value="PUTATIVE (AFU_ORTHOLOGUE AFUA_4G14580)-RELATED"/>
    <property type="match status" value="1"/>
</dbReference>
<keyword evidence="2" id="KW-0808">Transferase</keyword>
<feature type="domain" description="O-methyltransferase C-terminal" evidence="4">
    <location>
        <begin position="222"/>
        <end position="429"/>
    </location>
</feature>